<comment type="subcellular location">
    <subcellularLocation>
        <location evidence="1">Nucleus</location>
    </subcellularLocation>
</comment>
<dbReference type="EMBL" id="CAJVPK010000245">
    <property type="protein sequence ID" value="CAG8482092.1"/>
    <property type="molecule type" value="Genomic_DNA"/>
</dbReference>
<name>A0A9N8WBZ6_9GLOM</name>
<dbReference type="Pfam" id="PF05132">
    <property type="entry name" value="RNA_pol_Rpc4"/>
    <property type="match status" value="1"/>
</dbReference>
<dbReference type="GO" id="GO:0003677">
    <property type="term" value="F:DNA binding"/>
    <property type="evidence" value="ECO:0007669"/>
    <property type="project" value="InterPro"/>
</dbReference>
<protein>
    <submittedName>
        <fullName evidence="6">11281_t:CDS:1</fullName>
    </submittedName>
</protein>
<reference evidence="6" key="1">
    <citation type="submission" date="2021-06" db="EMBL/GenBank/DDBJ databases">
        <authorList>
            <person name="Kallberg Y."/>
            <person name="Tangrot J."/>
            <person name="Rosling A."/>
        </authorList>
    </citation>
    <scope>NUCLEOTIDE SEQUENCE</scope>
    <source>
        <strain evidence="6">AZ414A</strain>
    </source>
</reference>
<dbReference type="AlphaFoldDB" id="A0A9N8WBZ6"/>
<evidence type="ECO:0000313" key="7">
    <source>
        <dbReference type="Proteomes" id="UP000789706"/>
    </source>
</evidence>
<feature type="compositionally biased region" description="Polar residues" evidence="5">
    <location>
        <begin position="1"/>
        <end position="10"/>
    </location>
</feature>
<dbReference type="GO" id="GO:0005666">
    <property type="term" value="C:RNA polymerase III complex"/>
    <property type="evidence" value="ECO:0007669"/>
    <property type="project" value="InterPro"/>
</dbReference>
<accession>A0A9N8WBZ6</accession>
<gene>
    <name evidence="6" type="ORF">DEBURN_LOCUS3719</name>
</gene>
<evidence type="ECO:0000256" key="2">
    <source>
        <dbReference type="ARBA" id="ARBA00022478"/>
    </source>
</evidence>
<evidence type="ECO:0000256" key="1">
    <source>
        <dbReference type="ARBA" id="ARBA00004123"/>
    </source>
</evidence>
<evidence type="ECO:0000256" key="5">
    <source>
        <dbReference type="SAM" id="MobiDB-lite"/>
    </source>
</evidence>
<dbReference type="Proteomes" id="UP000789706">
    <property type="component" value="Unassembled WGS sequence"/>
</dbReference>
<organism evidence="6 7">
    <name type="scientific">Diversispora eburnea</name>
    <dbReference type="NCBI Taxonomy" id="1213867"/>
    <lineage>
        <taxon>Eukaryota</taxon>
        <taxon>Fungi</taxon>
        <taxon>Fungi incertae sedis</taxon>
        <taxon>Mucoromycota</taxon>
        <taxon>Glomeromycotina</taxon>
        <taxon>Glomeromycetes</taxon>
        <taxon>Diversisporales</taxon>
        <taxon>Diversisporaceae</taxon>
        <taxon>Diversispora</taxon>
    </lineage>
</organism>
<dbReference type="GO" id="GO:0042797">
    <property type="term" value="P:tRNA transcription by RNA polymerase III"/>
    <property type="evidence" value="ECO:0007669"/>
    <property type="project" value="TreeGrafter"/>
</dbReference>
<feature type="region of interest" description="Disordered" evidence="5">
    <location>
        <begin position="1"/>
        <end position="25"/>
    </location>
</feature>
<sequence>MSSSQPTTKEVSTENKPKSKITEKIKPTVAALKGKEKEMDVDEDTEKINKLEGQIGRLVIRRSGKVQMLMGELVFDVSRGLDRSFLENAMVVDPDVTNVYNFGPIESHLVVKPDISSVLGG</sequence>
<keyword evidence="7" id="KW-1185">Reference proteome</keyword>
<evidence type="ECO:0000256" key="4">
    <source>
        <dbReference type="ARBA" id="ARBA00023242"/>
    </source>
</evidence>
<evidence type="ECO:0000256" key="3">
    <source>
        <dbReference type="ARBA" id="ARBA00023163"/>
    </source>
</evidence>
<dbReference type="OrthoDB" id="5836119at2759"/>
<evidence type="ECO:0000313" key="6">
    <source>
        <dbReference type="EMBL" id="CAG8482092.1"/>
    </source>
</evidence>
<comment type="caution">
    <text evidence="6">The sequence shown here is derived from an EMBL/GenBank/DDBJ whole genome shotgun (WGS) entry which is preliminary data.</text>
</comment>
<keyword evidence="4" id="KW-0539">Nucleus</keyword>
<dbReference type="PANTHER" id="PTHR13408">
    <property type="entry name" value="DNA-DIRECTED RNA POLYMERASE III"/>
    <property type="match status" value="1"/>
</dbReference>
<keyword evidence="2" id="KW-0240">DNA-directed RNA polymerase</keyword>
<feature type="compositionally biased region" description="Basic and acidic residues" evidence="5">
    <location>
        <begin position="11"/>
        <end position="25"/>
    </location>
</feature>
<keyword evidence="3" id="KW-0804">Transcription</keyword>
<dbReference type="InterPro" id="IPR007811">
    <property type="entry name" value="RPC4"/>
</dbReference>
<proteinExistence type="predicted"/>
<dbReference type="PANTHER" id="PTHR13408:SF0">
    <property type="entry name" value="DNA-DIRECTED RNA POLYMERASE III SUBUNIT RPC4"/>
    <property type="match status" value="1"/>
</dbReference>